<dbReference type="AlphaFoldDB" id="A0A0F9FLB9"/>
<feature type="non-terminal residue" evidence="1">
    <location>
        <position position="1"/>
    </location>
</feature>
<dbReference type="EMBL" id="LAZR01029949">
    <property type="protein sequence ID" value="KKL58070.1"/>
    <property type="molecule type" value="Genomic_DNA"/>
</dbReference>
<name>A0A0F9FLB9_9ZZZZ</name>
<reference evidence="1" key="1">
    <citation type="journal article" date="2015" name="Nature">
        <title>Complex archaea that bridge the gap between prokaryotes and eukaryotes.</title>
        <authorList>
            <person name="Spang A."/>
            <person name="Saw J.H."/>
            <person name="Jorgensen S.L."/>
            <person name="Zaremba-Niedzwiedzka K."/>
            <person name="Martijn J."/>
            <person name="Lind A.E."/>
            <person name="van Eijk R."/>
            <person name="Schleper C."/>
            <person name="Guy L."/>
            <person name="Ettema T.J."/>
        </authorList>
    </citation>
    <scope>NUCLEOTIDE SEQUENCE</scope>
</reference>
<accession>A0A0F9FLB9</accession>
<evidence type="ECO:0000313" key="1">
    <source>
        <dbReference type="EMBL" id="KKL58070.1"/>
    </source>
</evidence>
<organism evidence="1">
    <name type="scientific">marine sediment metagenome</name>
    <dbReference type="NCBI Taxonomy" id="412755"/>
    <lineage>
        <taxon>unclassified sequences</taxon>
        <taxon>metagenomes</taxon>
        <taxon>ecological metagenomes</taxon>
    </lineage>
</organism>
<comment type="caution">
    <text evidence="1">The sequence shown here is derived from an EMBL/GenBank/DDBJ whole genome shotgun (WGS) entry which is preliminary data.</text>
</comment>
<gene>
    <name evidence="1" type="ORF">LCGC14_2229050</name>
</gene>
<protein>
    <submittedName>
        <fullName evidence="1">Uncharacterized protein</fullName>
    </submittedName>
</protein>
<sequence>LYVAPFSQEDVEVTKIVTDATDSRFGQVDEYTFTRVGAPRGQNTQIAELPSNVTKRVHWSRVIHVAEGRLDDKIYGKPRLRNIWNDLDDLDKIRGGGAEAYWLKPLAISTSELANSSQCKRQNR</sequence>
<proteinExistence type="predicted"/>